<reference evidence="2 3" key="1">
    <citation type="submission" date="2018-12" db="EMBL/GenBank/DDBJ databases">
        <title>Draft Genome Sequence of Chryseobacterium arthrosphaerae strain ED882-96 Isolated from the Blood of a Patient with Liver Cirrhosis in Taiwan.</title>
        <authorList>
            <person name="Lin J.-N."/>
            <person name="Lai C.-H."/>
            <person name="Yang C.-H."/>
            <person name="Huang Y.-H."/>
        </authorList>
    </citation>
    <scope>NUCLEOTIDE SEQUENCE [LARGE SCALE GENOMIC DNA]</scope>
    <source>
        <strain evidence="2 3">ED882-96</strain>
    </source>
</reference>
<dbReference type="Proteomes" id="UP000276953">
    <property type="component" value="Unassembled WGS sequence"/>
</dbReference>
<accession>A0A432DY96</accession>
<evidence type="ECO:0000256" key="1">
    <source>
        <dbReference type="SAM" id="MobiDB-lite"/>
    </source>
</evidence>
<proteinExistence type="predicted"/>
<dbReference type="AlphaFoldDB" id="A0A432DY96"/>
<evidence type="ECO:0000313" key="2">
    <source>
        <dbReference type="EMBL" id="RTZ49295.1"/>
    </source>
</evidence>
<name>A0A432DY96_9FLAO</name>
<sequence length="65" mass="7599">MNSSIKGDYKILIVRDVVQELRRQSKFIQAVELIDKMKKEYPVQSSYQHHSAGKTDQSHFGFPFL</sequence>
<organism evidence="2 3">
    <name type="scientific">Chryseobacterium arthrosphaerae</name>
    <dbReference type="NCBI Taxonomy" id="651561"/>
    <lineage>
        <taxon>Bacteria</taxon>
        <taxon>Pseudomonadati</taxon>
        <taxon>Bacteroidota</taxon>
        <taxon>Flavobacteriia</taxon>
        <taxon>Flavobacteriales</taxon>
        <taxon>Weeksellaceae</taxon>
        <taxon>Chryseobacterium group</taxon>
        <taxon>Chryseobacterium</taxon>
    </lineage>
</organism>
<comment type="caution">
    <text evidence="2">The sequence shown here is derived from an EMBL/GenBank/DDBJ whole genome shotgun (WGS) entry which is preliminary data.</text>
</comment>
<protein>
    <submittedName>
        <fullName evidence="2">Uncharacterized protein</fullName>
    </submittedName>
</protein>
<evidence type="ECO:0000313" key="3">
    <source>
        <dbReference type="Proteomes" id="UP000276953"/>
    </source>
</evidence>
<feature type="region of interest" description="Disordered" evidence="1">
    <location>
        <begin position="45"/>
        <end position="65"/>
    </location>
</feature>
<dbReference type="EMBL" id="RYFC01000001">
    <property type="protein sequence ID" value="RTZ49295.1"/>
    <property type="molecule type" value="Genomic_DNA"/>
</dbReference>
<gene>
    <name evidence="2" type="ORF">EJ377_00935</name>
</gene>